<accession>A0A8J7C3Q0</accession>
<dbReference type="Proteomes" id="UP000648239">
    <property type="component" value="Unassembled WGS sequence"/>
</dbReference>
<evidence type="ECO:0000313" key="3">
    <source>
        <dbReference type="EMBL" id="MBD3869406.1"/>
    </source>
</evidence>
<comment type="caution">
    <text evidence="3">The sequence shown here is derived from an EMBL/GenBank/DDBJ whole genome shotgun (WGS) entry which is preliminary data.</text>
</comment>
<reference evidence="3 4" key="1">
    <citation type="submission" date="2020-08" db="EMBL/GenBank/DDBJ databases">
        <title>Acidobacteriota in marine sediments use diverse sulfur dissimilation pathways.</title>
        <authorList>
            <person name="Wasmund K."/>
        </authorList>
    </citation>
    <scope>NUCLEOTIDE SEQUENCE [LARGE SCALE GENOMIC DNA]</scope>
    <source>
        <strain evidence="3">MAG AM4</strain>
    </source>
</reference>
<protein>
    <submittedName>
        <fullName evidence="3">AbrB/MazE/SpoVT family DNA-binding domain-containing protein</fullName>
    </submittedName>
</protein>
<dbReference type="AlphaFoldDB" id="A0A8J7C3Q0"/>
<dbReference type="EMBL" id="JACXWD010000084">
    <property type="protein sequence ID" value="MBD3869406.1"/>
    <property type="molecule type" value="Genomic_DNA"/>
</dbReference>
<dbReference type="Pfam" id="PF04014">
    <property type="entry name" value="MazE_antitoxin"/>
    <property type="match status" value="1"/>
</dbReference>
<gene>
    <name evidence="3" type="ORF">IFK94_14895</name>
</gene>
<dbReference type="GO" id="GO:0003677">
    <property type="term" value="F:DNA binding"/>
    <property type="evidence" value="ECO:0007669"/>
    <property type="project" value="UniProtKB-UniRule"/>
</dbReference>
<organism evidence="3 4">
    <name type="scientific">Candidatus Polarisedimenticola svalbardensis</name>
    <dbReference type="NCBI Taxonomy" id="2886004"/>
    <lineage>
        <taxon>Bacteria</taxon>
        <taxon>Pseudomonadati</taxon>
        <taxon>Acidobacteriota</taxon>
        <taxon>Candidatus Polarisedimenticolia</taxon>
        <taxon>Candidatus Polarisedimenticolales</taxon>
        <taxon>Candidatus Polarisedimenticolaceae</taxon>
        <taxon>Candidatus Polarisedimenticola</taxon>
    </lineage>
</organism>
<keyword evidence="1 3" id="KW-0238">DNA-binding</keyword>
<feature type="domain" description="SpoVT-AbrB" evidence="2">
    <location>
        <begin position="1"/>
        <end position="46"/>
    </location>
</feature>
<evidence type="ECO:0000256" key="1">
    <source>
        <dbReference type="PROSITE-ProRule" id="PRU01076"/>
    </source>
</evidence>
<dbReference type="SUPFAM" id="SSF89447">
    <property type="entry name" value="AbrB/MazE/MraZ-like"/>
    <property type="match status" value="1"/>
</dbReference>
<sequence>METVTISPKFQVVIPKKIREAMDLVPGQKVHAVVYEGRIELIPLRPLKEMRGFLTGIDTVVEREDDRE</sequence>
<dbReference type="Gene3D" id="2.10.260.10">
    <property type="match status" value="1"/>
</dbReference>
<evidence type="ECO:0000259" key="2">
    <source>
        <dbReference type="PROSITE" id="PS51740"/>
    </source>
</evidence>
<dbReference type="NCBIfam" id="TIGR01439">
    <property type="entry name" value="lp_hng_hel_AbrB"/>
    <property type="match status" value="1"/>
</dbReference>
<dbReference type="InterPro" id="IPR007159">
    <property type="entry name" value="SpoVT-AbrB_dom"/>
</dbReference>
<dbReference type="PROSITE" id="PS51740">
    <property type="entry name" value="SPOVT_ABRB"/>
    <property type="match status" value="1"/>
</dbReference>
<dbReference type="SMART" id="SM00966">
    <property type="entry name" value="SpoVT_AbrB"/>
    <property type="match status" value="1"/>
</dbReference>
<evidence type="ECO:0000313" key="4">
    <source>
        <dbReference type="Proteomes" id="UP000648239"/>
    </source>
</evidence>
<dbReference type="InterPro" id="IPR037914">
    <property type="entry name" value="SpoVT-AbrB_sf"/>
</dbReference>
<proteinExistence type="predicted"/>
<name>A0A8J7C3Q0_9BACT</name>